<proteinExistence type="predicted"/>
<dbReference type="AlphaFoldDB" id="A0A1D6I8C7"/>
<dbReference type="InParanoid" id="A0A1D6I8C7"/>
<dbReference type="EMBL" id="CM007650">
    <property type="protein sequence ID" value="ONM56298.1"/>
    <property type="molecule type" value="Genomic_DNA"/>
</dbReference>
<organism evidence="2">
    <name type="scientific">Zea mays</name>
    <name type="common">Maize</name>
    <dbReference type="NCBI Taxonomy" id="4577"/>
    <lineage>
        <taxon>Eukaryota</taxon>
        <taxon>Viridiplantae</taxon>
        <taxon>Streptophyta</taxon>
        <taxon>Embryophyta</taxon>
        <taxon>Tracheophyta</taxon>
        <taxon>Spermatophyta</taxon>
        <taxon>Magnoliopsida</taxon>
        <taxon>Liliopsida</taxon>
        <taxon>Poales</taxon>
        <taxon>Poaceae</taxon>
        <taxon>PACMAD clade</taxon>
        <taxon>Panicoideae</taxon>
        <taxon>Andropogonodae</taxon>
        <taxon>Andropogoneae</taxon>
        <taxon>Tripsacinae</taxon>
        <taxon>Zea</taxon>
    </lineage>
</organism>
<dbReference type="OMA" id="LTHECGE"/>
<protein>
    <submittedName>
        <fullName evidence="2">10A19I.15</fullName>
    </submittedName>
</protein>
<dbReference type="ExpressionAtlas" id="A0A1D6I8C7">
    <property type="expression patterns" value="baseline"/>
</dbReference>
<dbReference type="OrthoDB" id="625046at2759"/>
<reference evidence="2" key="1">
    <citation type="submission" date="2015-12" db="EMBL/GenBank/DDBJ databases">
        <title>Update maize B73 reference genome by single molecule sequencing technologies.</title>
        <authorList>
            <consortium name="Maize Genome Sequencing Project"/>
            <person name="Ware D."/>
        </authorList>
    </citation>
    <scope>NUCLEOTIDE SEQUENCE [LARGE SCALE GENOMIC DNA]</scope>
    <source>
        <tissue evidence="2">Seedling</tissue>
    </source>
</reference>
<evidence type="ECO:0000256" key="1">
    <source>
        <dbReference type="SAM" id="MobiDB-lite"/>
    </source>
</evidence>
<name>A0A1D6I8C7_MAIZE</name>
<dbReference type="PaxDb" id="4577-AC186800.3_FGP005"/>
<dbReference type="PANTHER" id="PTHR47127">
    <property type="entry name" value="10A19I.15"/>
    <property type="match status" value="1"/>
</dbReference>
<sequence>MFVVFGNQQVTGLFEKYADGPLGFDTSKSADKYGVDYSGGLPGHKSNNASLTHECGESLNPSGSVRDGGDSSTRSGARRKRGRMILEDEDPLIYTVTQAFKTLLDAIKQSALQPHPVILPNLWTVMKQIPAFQREHIAHYYDYLCENPALSYAFLDMGLDDQMVCVSRYIKAHLFD</sequence>
<accession>A0A1D6I8C7</accession>
<evidence type="ECO:0000313" key="2">
    <source>
        <dbReference type="EMBL" id="ONM56298.1"/>
    </source>
</evidence>
<gene>
    <name evidence="2" type="ORF">ZEAMMB73_Zm00001d021118</name>
</gene>
<feature type="region of interest" description="Disordered" evidence="1">
    <location>
        <begin position="48"/>
        <end position="81"/>
    </location>
</feature>